<sequence>MNLNSTAPLTKFIGLQVLPLQPTDNRYTTNSSFRLQAQLATDGFRYTTLVANGWYPIIRTNKGIELLLMKKFCRTLDWISFMMILAQNWPKFIYLSYKYRILPKISTTLLKIRPEL</sequence>
<reference evidence="1 2" key="1">
    <citation type="journal article" date="2019" name="Environ. Microbiol.">
        <title>At the nexus of three kingdoms: the genome of the mycorrhizal fungus Gigaspora margarita provides insights into plant, endobacterial and fungal interactions.</title>
        <authorList>
            <person name="Venice F."/>
            <person name="Ghignone S."/>
            <person name="Salvioli di Fossalunga A."/>
            <person name="Amselem J."/>
            <person name="Novero M."/>
            <person name="Xianan X."/>
            <person name="Sedzielewska Toro K."/>
            <person name="Morin E."/>
            <person name="Lipzen A."/>
            <person name="Grigoriev I.V."/>
            <person name="Henrissat B."/>
            <person name="Martin F.M."/>
            <person name="Bonfante P."/>
        </authorList>
    </citation>
    <scope>NUCLEOTIDE SEQUENCE [LARGE SCALE GENOMIC DNA]</scope>
    <source>
        <strain evidence="1 2">BEG34</strain>
    </source>
</reference>
<keyword evidence="2" id="KW-1185">Reference proteome</keyword>
<protein>
    <submittedName>
        <fullName evidence="1">Uncharacterized protein</fullName>
    </submittedName>
</protein>
<accession>A0A8H3X6R0</accession>
<organism evidence="1 2">
    <name type="scientific">Gigaspora margarita</name>
    <dbReference type="NCBI Taxonomy" id="4874"/>
    <lineage>
        <taxon>Eukaryota</taxon>
        <taxon>Fungi</taxon>
        <taxon>Fungi incertae sedis</taxon>
        <taxon>Mucoromycota</taxon>
        <taxon>Glomeromycotina</taxon>
        <taxon>Glomeromycetes</taxon>
        <taxon>Diversisporales</taxon>
        <taxon>Gigasporaceae</taxon>
        <taxon>Gigaspora</taxon>
    </lineage>
</organism>
<dbReference type="EMBL" id="WTPW01001614">
    <property type="protein sequence ID" value="KAF0425714.1"/>
    <property type="molecule type" value="Genomic_DNA"/>
</dbReference>
<evidence type="ECO:0000313" key="1">
    <source>
        <dbReference type="EMBL" id="KAF0425714.1"/>
    </source>
</evidence>
<dbReference type="Proteomes" id="UP000439903">
    <property type="component" value="Unassembled WGS sequence"/>
</dbReference>
<dbReference type="AlphaFoldDB" id="A0A8H3X6R0"/>
<evidence type="ECO:0000313" key="2">
    <source>
        <dbReference type="Proteomes" id="UP000439903"/>
    </source>
</evidence>
<gene>
    <name evidence="1" type="ORF">F8M41_006288</name>
</gene>
<name>A0A8H3X6R0_GIGMA</name>
<proteinExistence type="predicted"/>
<comment type="caution">
    <text evidence="1">The sequence shown here is derived from an EMBL/GenBank/DDBJ whole genome shotgun (WGS) entry which is preliminary data.</text>
</comment>